<dbReference type="GO" id="GO:0005694">
    <property type="term" value="C:chromosome"/>
    <property type="evidence" value="ECO:0007669"/>
    <property type="project" value="UniProtKB-SubCell"/>
</dbReference>
<evidence type="ECO:0000256" key="5">
    <source>
        <dbReference type="ARBA" id="ARBA00022679"/>
    </source>
</evidence>
<dbReference type="GO" id="GO:0032259">
    <property type="term" value="P:methylation"/>
    <property type="evidence" value="ECO:0007669"/>
    <property type="project" value="UniProtKB-KW"/>
</dbReference>
<sequence>MRPGSRPRREVKLTQRRREAEEAGLLRSAKVTKAKAAKATRTARTAKSAPKTTGNDEDDDENNGNTEEAEQVSAPSAAGRVLRVRKPHQQLKRRGKQRGPPPRIDVPLTRAQRRARDTLANIYYDIDKYATRPTTQDFTANEKRASQKEADAVHTVLRQARMIRSLDQISIDKQGLVVSLLHGFETADKHVAAAVALGTADWSLDAVFQGRFKEFFGLPSPNLSILSICAHSKTFRDALFRQDADSVEQRLPAWGDLLGLIQKNTSSLELFAEVRALPWEAALDQANDHFALLLKHVFIGAHSMTNDATPNRDSITSEKNFGIKPDDESVVHVIDGDKRNQGLWTLQLNPTHKATRNNATVVVTDETVDEFKSIFKDKHPNLRFDDEIDINQEAIEESVVLDGYEEAWSDWLQPIGNQQTIEPRFDNSKCKVCGKKGTQRTKKQRIRVCTCDFVDLRDHRGLGNVLFELVETGVLGTGVRALQDISKGDPIAEYVGEIYPQVGDRYGSSKYAYIADIPEDSDPTQDEAKYNIDSMRSGNWTRYINHSCNSNTKFGYINLGHLRCVQVGAEKNIKFGEQLTIDYGHQYFQCSPFGCKCGMACCTNWIEKAFPDAPENKLTLRDAKAKLKAPIWAMKDDNVPYNNPLPKADIKLPEGVTMPEYTDTEPELASIAETPECPKLRASKRRQAEDDGPRRSKRQRC</sequence>
<dbReference type="InterPro" id="IPR050777">
    <property type="entry name" value="SET2_Histone-Lys_MeTrsfase"/>
</dbReference>
<evidence type="ECO:0000256" key="7">
    <source>
        <dbReference type="ARBA" id="ARBA00023242"/>
    </source>
</evidence>
<dbReference type="InterPro" id="IPR001214">
    <property type="entry name" value="SET_dom"/>
</dbReference>
<comment type="subcellular location">
    <subcellularLocation>
        <location evidence="2">Chromosome</location>
    </subcellularLocation>
    <subcellularLocation>
        <location evidence="1">Nucleus</location>
    </subcellularLocation>
</comment>
<feature type="compositionally biased region" description="Low complexity" evidence="8">
    <location>
        <begin position="39"/>
        <end position="53"/>
    </location>
</feature>
<evidence type="ECO:0000256" key="4">
    <source>
        <dbReference type="ARBA" id="ARBA00022603"/>
    </source>
</evidence>
<organism evidence="10 11">
    <name type="scientific">Exophiala bonariae</name>
    <dbReference type="NCBI Taxonomy" id="1690606"/>
    <lineage>
        <taxon>Eukaryota</taxon>
        <taxon>Fungi</taxon>
        <taxon>Dikarya</taxon>
        <taxon>Ascomycota</taxon>
        <taxon>Pezizomycotina</taxon>
        <taxon>Eurotiomycetes</taxon>
        <taxon>Chaetothyriomycetidae</taxon>
        <taxon>Chaetothyriales</taxon>
        <taxon>Herpotrichiellaceae</taxon>
        <taxon>Exophiala</taxon>
    </lineage>
</organism>
<dbReference type="RefSeq" id="XP_064711938.1">
    <property type="nucleotide sequence ID" value="XM_064844078.1"/>
</dbReference>
<evidence type="ECO:0000256" key="8">
    <source>
        <dbReference type="SAM" id="MobiDB-lite"/>
    </source>
</evidence>
<accession>A0AAV9NQM3</accession>
<evidence type="ECO:0000313" key="11">
    <source>
        <dbReference type="Proteomes" id="UP001358417"/>
    </source>
</evidence>
<dbReference type="SMART" id="SM00317">
    <property type="entry name" value="SET"/>
    <property type="match status" value="1"/>
</dbReference>
<evidence type="ECO:0000256" key="3">
    <source>
        <dbReference type="ARBA" id="ARBA00022454"/>
    </source>
</evidence>
<evidence type="ECO:0000256" key="1">
    <source>
        <dbReference type="ARBA" id="ARBA00004123"/>
    </source>
</evidence>
<feature type="domain" description="SET" evidence="9">
    <location>
        <begin position="465"/>
        <end position="584"/>
    </location>
</feature>
<feature type="compositionally biased region" description="Basic residues" evidence="8">
    <location>
        <begin position="82"/>
        <end position="97"/>
    </location>
</feature>
<dbReference type="GO" id="GO:0008168">
    <property type="term" value="F:methyltransferase activity"/>
    <property type="evidence" value="ECO:0007669"/>
    <property type="project" value="UniProtKB-KW"/>
</dbReference>
<comment type="caution">
    <text evidence="10">The sequence shown here is derived from an EMBL/GenBank/DDBJ whole genome shotgun (WGS) entry which is preliminary data.</text>
</comment>
<dbReference type="Proteomes" id="UP001358417">
    <property type="component" value="Unassembled WGS sequence"/>
</dbReference>
<evidence type="ECO:0000259" key="9">
    <source>
        <dbReference type="PROSITE" id="PS50280"/>
    </source>
</evidence>
<feature type="region of interest" description="Disordered" evidence="8">
    <location>
        <begin position="1"/>
        <end position="106"/>
    </location>
</feature>
<gene>
    <name evidence="10" type="ORF">LTR84_000448</name>
</gene>
<dbReference type="Gene3D" id="2.170.270.10">
    <property type="entry name" value="SET domain"/>
    <property type="match status" value="1"/>
</dbReference>
<dbReference type="GO" id="GO:0005634">
    <property type="term" value="C:nucleus"/>
    <property type="evidence" value="ECO:0007669"/>
    <property type="project" value="UniProtKB-SubCell"/>
</dbReference>
<evidence type="ECO:0000256" key="6">
    <source>
        <dbReference type="ARBA" id="ARBA00022691"/>
    </source>
</evidence>
<keyword evidence="11" id="KW-1185">Reference proteome</keyword>
<reference evidence="10 11" key="1">
    <citation type="submission" date="2023-08" db="EMBL/GenBank/DDBJ databases">
        <title>Black Yeasts Isolated from many extreme environments.</title>
        <authorList>
            <person name="Coleine C."/>
            <person name="Stajich J.E."/>
            <person name="Selbmann L."/>
        </authorList>
    </citation>
    <scope>NUCLEOTIDE SEQUENCE [LARGE SCALE GENOMIC DNA]</scope>
    <source>
        <strain evidence="10 11">CCFEE 5792</strain>
    </source>
</reference>
<dbReference type="Pfam" id="PF00856">
    <property type="entry name" value="SET"/>
    <property type="match status" value="1"/>
</dbReference>
<feature type="compositionally biased region" description="Acidic residues" evidence="8">
    <location>
        <begin position="55"/>
        <end position="70"/>
    </location>
</feature>
<keyword evidence="3" id="KW-0158">Chromosome</keyword>
<feature type="region of interest" description="Disordered" evidence="8">
    <location>
        <begin position="658"/>
        <end position="701"/>
    </location>
</feature>
<dbReference type="EMBL" id="JAVRRD010000001">
    <property type="protein sequence ID" value="KAK5064614.1"/>
    <property type="molecule type" value="Genomic_DNA"/>
</dbReference>
<protein>
    <recommendedName>
        <fullName evidence="9">SET domain-containing protein</fullName>
    </recommendedName>
</protein>
<feature type="compositionally biased region" description="Basic and acidic residues" evidence="8">
    <location>
        <begin position="7"/>
        <end position="21"/>
    </location>
</feature>
<evidence type="ECO:0000256" key="2">
    <source>
        <dbReference type="ARBA" id="ARBA00004286"/>
    </source>
</evidence>
<dbReference type="AlphaFoldDB" id="A0AAV9NQM3"/>
<dbReference type="SUPFAM" id="SSF82199">
    <property type="entry name" value="SET domain"/>
    <property type="match status" value="1"/>
</dbReference>
<dbReference type="PROSITE" id="PS50280">
    <property type="entry name" value="SET"/>
    <property type="match status" value="1"/>
</dbReference>
<keyword evidence="5" id="KW-0808">Transferase</keyword>
<keyword evidence="4" id="KW-0489">Methyltransferase</keyword>
<dbReference type="GeneID" id="89968670"/>
<evidence type="ECO:0000313" key="10">
    <source>
        <dbReference type="EMBL" id="KAK5064614.1"/>
    </source>
</evidence>
<keyword evidence="7" id="KW-0539">Nucleus</keyword>
<keyword evidence="6" id="KW-0949">S-adenosyl-L-methionine</keyword>
<dbReference type="PANTHER" id="PTHR22884">
    <property type="entry name" value="SET DOMAIN PROTEINS"/>
    <property type="match status" value="1"/>
</dbReference>
<proteinExistence type="predicted"/>
<name>A0AAV9NQM3_9EURO</name>
<dbReference type="InterPro" id="IPR046341">
    <property type="entry name" value="SET_dom_sf"/>
</dbReference>